<keyword evidence="5 8" id="KW-0378">Hydrolase</keyword>
<dbReference type="HAMAP" id="MF_00265">
    <property type="entry name" value="VapC_Nob1"/>
    <property type="match status" value="1"/>
</dbReference>
<dbReference type="InterPro" id="IPR050556">
    <property type="entry name" value="Type_II_TA_system_RNase"/>
</dbReference>
<evidence type="ECO:0000256" key="4">
    <source>
        <dbReference type="ARBA" id="ARBA00022723"/>
    </source>
</evidence>
<gene>
    <name evidence="8" type="primary">vapC</name>
    <name evidence="10" type="ORF">HD601_000048</name>
</gene>
<dbReference type="InterPro" id="IPR022907">
    <property type="entry name" value="VapC_family"/>
</dbReference>
<dbReference type="EMBL" id="JACHMM010000001">
    <property type="protein sequence ID" value="MBB5785473.1"/>
    <property type="molecule type" value="Genomic_DNA"/>
</dbReference>
<dbReference type="SUPFAM" id="SSF88723">
    <property type="entry name" value="PIN domain-like"/>
    <property type="match status" value="1"/>
</dbReference>
<dbReference type="GO" id="GO:0016787">
    <property type="term" value="F:hydrolase activity"/>
    <property type="evidence" value="ECO:0007669"/>
    <property type="project" value="UniProtKB-KW"/>
</dbReference>
<accession>A0A7W9LIY4</accession>
<comment type="similarity">
    <text evidence="7 8">Belongs to the PINc/VapC protein family.</text>
</comment>
<name>A0A7W9LIY4_9ACTN</name>
<evidence type="ECO:0000313" key="10">
    <source>
        <dbReference type="EMBL" id="MBB5785473.1"/>
    </source>
</evidence>
<dbReference type="CDD" id="cd18732">
    <property type="entry name" value="PIN_MtVapC4-C5_like"/>
    <property type="match status" value="1"/>
</dbReference>
<evidence type="ECO:0000256" key="2">
    <source>
        <dbReference type="ARBA" id="ARBA00022649"/>
    </source>
</evidence>
<comment type="caution">
    <text evidence="10">The sequence shown here is derived from an EMBL/GenBank/DDBJ whole genome shotgun (WGS) entry which is preliminary data.</text>
</comment>
<evidence type="ECO:0000256" key="8">
    <source>
        <dbReference type="HAMAP-Rule" id="MF_00265"/>
    </source>
</evidence>
<dbReference type="GO" id="GO:0090729">
    <property type="term" value="F:toxin activity"/>
    <property type="evidence" value="ECO:0007669"/>
    <property type="project" value="UniProtKB-KW"/>
</dbReference>
<sequence>MSTRHLRGVLDTSTVIMLPRLTEPSRLPAEPLITAVTLAELSVGPLVASTERERAERQAHVQQAEADFDPLPFDRAAARTFGRVAASLRRAGRKPAARAYDAMIAAIALSNELPVFTCNPDDFARIDGLDVVAVPIPEPAADVAEPGG</sequence>
<dbReference type="InterPro" id="IPR002716">
    <property type="entry name" value="PIN_dom"/>
</dbReference>
<evidence type="ECO:0000259" key="9">
    <source>
        <dbReference type="Pfam" id="PF01850"/>
    </source>
</evidence>
<keyword evidence="4 8" id="KW-0479">Metal-binding</keyword>
<dbReference type="AlphaFoldDB" id="A0A7W9LIY4"/>
<keyword evidence="8" id="KW-0800">Toxin</keyword>
<evidence type="ECO:0000256" key="1">
    <source>
        <dbReference type="ARBA" id="ARBA00001946"/>
    </source>
</evidence>
<keyword evidence="6 8" id="KW-0460">Magnesium</keyword>
<feature type="binding site" evidence="8">
    <location>
        <position position="11"/>
    </location>
    <ligand>
        <name>Mg(2+)</name>
        <dbReference type="ChEBI" id="CHEBI:18420"/>
    </ligand>
</feature>
<proteinExistence type="inferred from homology"/>
<dbReference type="Pfam" id="PF01850">
    <property type="entry name" value="PIN"/>
    <property type="match status" value="1"/>
</dbReference>
<dbReference type="PANTHER" id="PTHR33653:SF1">
    <property type="entry name" value="RIBONUCLEASE VAPC2"/>
    <property type="match status" value="1"/>
</dbReference>
<evidence type="ECO:0000256" key="7">
    <source>
        <dbReference type="ARBA" id="ARBA00038093"/>
    </source>
</evidence>
<feature type="binding site" evidence="8">
    <location>
        <position position="101"/>
    </location>
    <ligand>
        <name>Mg(2+)</name>
        <dbReference type="ChEBI" id="CHEBI:18420"/>
    </ligand>
</feature>
<reference evidence="10 11" key="1">
    <citation type="submission" date="2020-08" db="EMBL/GenBank/DDBJ databases">
        <title>Sequencing the genomes of 1000 actinobacteria strains.</title>
        <authorList>
            <person name="Klenk H.-P."/>
        </authorList>
    </citation>
    <scope>NUCLEOTIDE SEQUENCE [LARGE SCALE GENOMIC DNA]</scope>
    <source>
        <strain evidence="10 11">DSM 102122</strain>
    </source>
</reference>
<comment type="cofactor">
    <cofactor evidence="1 8">
        <name>Mg(2+)</name>
        <dbReference type="ChEBI" id="CHEBI:18420"/>
    </cofactor>
</comment>
<dbReference type="PANTHER" id="PTHR33653">
    <property type="entry name" value="RIBONUCLEASE VAPC2"/>
    <property type="match status" value="1"/>
</dbReference>
<comment type="function">
    <text evidence="8">Toxic component of a toxin-antitoxin (TA) system. An RNase.</text>
</comment>
<keyword evidence="11" id="KW-1185">Reference proteome</keyword>
<dbReference type="GO" id="GO:0004540">
    <property type="term" value="F:RNA nuclease activity"/>
    <property type="evidence" value="ECO:0007669"/>
    <property type="project" value="InterPro"/>
</dbReference>
<evidence type="ECO:0000256" key="5">
    <source>
        <dbReference type="ARBA" id="ARBA00022801"/>
    </source>
</evidence>
<evidence type="ECO:0000256" key="3">
    <source>
        <dbReference type="ARBA" id="ARBA00022722"/>
    </source>
</evidence>
<dbReference type="GO" id="GO:0000287">
    <property type="term" value="F:magnesium ion binding"/>
    <property type="evidence" value="ECO:0007669"/>
    <property type="project" value="UniProtKB-UniRule"/>
</dbReference>
<dbReference type="EC" id="3.1.-.-" evidence="8"/>
<feature type="domain" description="PIN" evidence="9">
    <location>
        <begin position="29"/>
        <end position="128"/>
    </location>
</feature>
<evidence type="ECO:0000256" key="6">
    <source>
        <dbReference type="ARBA" id="ARBA00022842"/>
    </source>
</evidence>
<protein>
    <recommendedName>
        <fullName evidence="8">Ribonuclease VapC</fullName>
        <shortName evidence="8">RNase VapC</shortName>
        <ecNumber evidence="8">3.1.-.-</ecNumber>
    </recommendedName>
    <alternativeName>
        <fullName evidence="8">Toxin VapC</fullName>
    </alternativeName>
</protein>
<keyword evidence="2 8" id="KW-1277">Toxin-antitoxin system</keyword>
<evidence type="ECO:0000313" key="11">
    <source>
        <dbReference type="Proteomes" id="UP000542813"/>
    </source>
</evidence>
<keyword evidence="3 8" id="KW-0540">Nuclease</keyword>
<dbReference type="InterPro" id="IPR029060">
    <property type="entry name" value="PIN-like_dom_sf"/>
</dbReference>
<dbReference type="Gene3D" id="3.40.50.1010">
    <property type="entry name" value="5'-nuclease"/>
    <property type="match status" value="1"/>
</dbReference>
<dbReference type="RefSeq" id="WP_221440415.1">
    <property type="nucleotide sequence ID" value="NZ_JACHMM010000001.1"/>
</dbReference>
<dbReference type="Proteomes" id="UP000542813">
    <property type="component" value="Unassembled WGS sequence"/>
</dbReference>
<organism evidence="10 11">
    <name type="scientific">Jiangella mangrovi</name>
    <dbReference type="NCBI Taxonomy" id="1524084"/>
    <lineage>
        <taxon>Bacteria</taxon>
        <taxon>Bacillati</taxon>
        <taxon>Actinomycetota</taxon>
        <taxon>Actinomycetes</taxon>
        <taxon>Jiangellales</taxon>
        <taxon>Jiangellaceae</taxon>
        <taxon>Jiangella</taxon>
    </lineage>
</organism>